<dbReference type="SUPFAM" id="SSF46458">
    <property type="entry name" value="Globin-like"/>
    <property type="match status" value="1"/>
</dbReference>
<dbReference type="Proteomes" id="UP001356427">
    <property type="component" value="Unassembled WGS sequence"/>
</dbReference>
<feature type="domain" description="Globin" evidence="8">
    <location>
        <begin position="3"/>
        <end position="104"/>
    </location>
</feature>
<dbReference type="AlphaFoldDB" id="A0AAN8L572"/>
<dbReference type="PROSITE" id="PS01033">
    <property type="entry name" value="GLOBIN"/>
    <property type="match status" value="1"/>
</dbReference>
<dbReference type="InterPro" id="IPR000971">
    <property type="entry name" value="Globin"/>
</dbReference>
<dbReference type="InterPro" id="IPR012292">
    <property type="entry name" value="Globin/Proto"/>
</dbReference>
<keyword evidence="2 7" id="KW-0813">Transport</keyword>
<evidence type="ECO:0000256" key="3">
    <source>
        <dbReference type="ARBA" id="ARBA00022617"/>
    </source>
</evidence>
<dbReference type="GO" id="GO:0020037">
    <property type="term" value="F:heme binding"/>
    <property type="evidence" value="ECO:0007669"/>
    <property type="project" value="InterPro"/>
</dbReference>
<protein>
    <recommendedName>
        <fullName evidence="8">Globin domain-containing protein</fullName>
    </recommendedName>
</protein>
<evidence type="ECO:0000256" key="5">
    <source>
        <dbReference type="ARBA" id="ARBA00022723"/>
    </source>
</evidence>
<name>A0AAN8L572_9TELE</name>
<proteinExistence type="inferred from homology"/>
<dbReference type="GO" id="GO:0072562">
    <property type="term" value="C:blood microparticle"/>
    <property type="evidence" value="ECO:0007669"/>
    <property type="project" value="TreeGrafter"/>
</dbReference>
<evidence type="ECO:0000259" key="8">
    <source>
        <dbReference type="PROSITE" id="PS01033"/>
    </source>
</evidence>
<dbReference type="GO" id="GO:0005344">
    <property type="term" value="F:oxygen carrier activity"/>
    <property type="evidence" value="ECO:0007669"/>
    <property type="project" value="UniProtKB-KW"/>
</dbReference>
<accession>A0AAN8L572</accession>
<keyword evidence="4 7" id="KW-0561">Oxygen transport</keyword>
<dbReference type="Gene3D" id="1.10.490.10">
    <property type="entry name" value="Globins"/>
    <property type="match status" value="1"/>
</dbReference>
<dbReference type="GO" id="GO:0004601">
    <property type="term" value="F:peroxidase activity"/>
    <property type="evidence" value="ECO:0007669"/>
    <property type="project" value="TreeGrafter"/>
</dbReference>
<gene>
    <name evidence="9" type="ORF">J4Q44_G00277780</name>
</gene>
<keyword evidence="5" id="KW-0479">Metal-binding</keyword>
<sequence length="104" mass="11623">MVEWTNEGRAAITDIFSNLDYDRVTAESLERCLSCTPGPREHIPGADRAALKKLHVNPDNFKLLADVLTVVVAGRMGNNFTPEYQASFQRFLSVVVSALCRPYH</sequence>
<dbReference type="Pfam" id="PF00042">
    <property type="entry name" value="Globin"/>
    <property type="match status" value="1"/>
</dbReference>
<evidence type="ECO:0000256" key="6">
    <source>
        <dbReference type="ARBA" id="ARBA00023004"/>
    </source>
</evidence>
<dbReference type="GO" id="GO:0046872">
    <property type="term" value="F:metal ion binding"/>
    <property type="evidence" value="ECO:0007669"/>
    <property type="project" value="UniProtKB-KW"/>
</dbReference>
<reference evidence="9 10" key="1">
    <citation type="submission" date="2021-04" db="EMBL/GenBank/DDBJ databases">
        <authorList>
            <person name="De Guttry C."/>
            <person name="Zahm M."/>
            <person name="Klopp C."/>
            <person name="Cabau C."/>
            <person name="Louis A."/>
            <person name="Berthelot C."/>
            <person name="Parey E."/>
            <person name="Roest Crollius H."/>
            <person name="Montfort J."/>
            <person name="Robinson-Rechavi M."/>
            <person name="Bucao C."/>
            <person name="Bouchez O."/>
            <person name="Gislard M."/>
            <person name="Lluch J."/>
            <person name="Milhes M."/>
            <person name="Lampietro C."/>
            <person name="Lopez Roques C."/>
            <person name="Donnadieu C."/>
            <person name="Braasch I."/>
            <person name="Desvignes T."/>
            <person name="Postlethwait J."/>
            <person name="Bobe J."/>
            <person name="Wedekind C."/>
            <person name="Guiguen Y."/>
        </authorList>
    </citation>
    <scope>NUCLEOTIDE SEQUENCE [LARGE SCALE GENOMIC DNA]</scope>
    <source>
        <strain evidence="9">Cs_M1</strain>
        <tissue evidence="9">Blood</tissue>
    </source>
</reference>
<dbReference type="PANTHER" id="PTHR11442:SF7">
    <property type="entry name" value="HEMOGLOBIN SUBUNIT EPSILON"/>
    <property type="match status" value="1"/>
</dbReference>
<keyword evidence="6" id="KW-0408">Iron</keyword>
<evidence type="ECO:0000313" key="10">
    <source>
        <dbReference type="Proteomes" id="UP001356427"/>
    </source>
</evidence>
<evidence type="ECO:0000256" key="1">
    <source>
        <dbReference type="ARBA" id="ARBA00008705"/>
    </source>
</evidence>
<dbReference type="GO" id="GO:0042744">
    <property type="term" value="P:hydrogen peroxide catabolic process"/>
    <property type="evidence" value="ECO:0007669"/>
    <property type="project" value="TreeGrafter"/>
</dbReference>
<keyword evidence="10" id="KW-1185">Reference proteome</keyword>
<evidence type="ECO:0000313" key="9">
    <source>
        <dbReference type="EMBL" id="KAK6301725.1"/>
    </source>
</evidence>
<dbReference type="EMBL" id="JAGTTL010000026">
    <property type="protein sequence ID" value="KAK6301725.1"/>
    <property type="molecule type" value="Genomic_DNA"/>
</dbReference>
<dbReference type="GO" id="GO:0005833">
    <property type="term" value="C:hemoglobin complex"/>
    <property type="evidence" value="ECO:0007669"/>
    <property type="project" value="TreeGrafter"/>
</dbReference>
<evidence type="ECO:0000256" key="4">
    <source>
        <dbReference type="ARBA" id="ARBA00022621"/>
    </source>
</evidence>
<dbReference type="GO" id="GO:0031720">
    <property type="term" value="F:haptoglobin binding"/>
    <property type="evidence" value="ECO:0007669"/>
    <property type="project" value="TreeGrafter"/>
</dbReference>
<evidence type="ECO:0000256" key="2">
    <source>
        <dbReference type="ARBA" id="ARBA00022448"/>
    </source>
</evidence>
<dbReference type="PANTHER" id="PTHR11442">
    <property type="entry name" value="HEMOGLOBIN FAMILY MEMBER"/>
    <property type="match status" value="1"/>
</dbReference>
<dbReference type="InterPro" id="IPR050056">
    <property type="entry name" value="Hemoglobin_oxygen_transport"/>
</dbReference>
<dbReference type="GO" id="GO:0043177">
    <property type="term" value="F:organic acid binding"/>
    <property type="evidence" value="ECO:0007669"/>
    <property type="project" value="TreeGrafter"/>
</dbReference>
<organism evidence="9 10">
    <name type="scientific">Coregonus suidteri</name>
    <dbReference type="NCBI Taxonomy" id="861788"/>
    <lineage>
        <taxon>Eukaryota</taxon>
        <taxon>Metazoa</taxon>
        <taxon>Chordata</taxon>
        <taxon>Craniata</taxon>
        <taxon>Vertebrata</taxon>
        <taxon>Euteleostomi</taxon>
        <taxon>Actinopterygii</taxon>
        <taxon>Neopterygii</taxon>
        <taxon>Teleostei</taxon>
        <taxon>Protacanthopterygii</taxon>
        <taxon>Salmoniformes</taxon>
        <taxon>Salmonidae</taxon>
        <taxon>Coregoninae</taxon>
        <taxon>Coregonus</taxon>
    </lineage>
</organism>
<dbReference type="GO" id="GO:0019825">
    <property type="term" value="F:oxygen binding"/>
    <property type="evidence" value="ECO:0007669"/>
    <property type="project" value="InterPro"/>
</dbReference>
<comment type="caution">
    <text evidence="9">The sequence shown here is derived from an EMBL/GenBank/DDBJ whole genome shotgun (WGS) entry which is preliminary data.</text>
</comment>
<evidence type="ECO:0000256" key="7">
    <source>
        <dbReference type="RuleBase" id="RU000356"/>
    </source>
</evidence>
<comment type="similarity">
    <text evidence="1 7">Belongs to the globin family.</text>
</comment>
<keyword evidence="3 7" id="KW-0349">Heme</keyword>
<dbReference type="InterPro" id="IPR009050">
    <property type="entry name" value="Globin-like_sf"/>
</dbReference>
<dbReference type="GO" id="GO:0031838">
    <property type="term" value="C:haptoglobin-hemoglobin complex"/>
    <property type="evidence" value="ECO:0007669"/>
    <property type="project" value="TreeGrafter"/>
</dbReference>